<gene>
    <name evidence="2" type="ORF">AnigIFM63604_000897</name>
</gene>
<dbReference type="Proteomes" id="UP001144191">
    <property type="component" value="Unassembled WGS sequence"/>
</dbReference>
<reference evidence="2" key="1">
    <citation type="submission" date="2022-07" db="EMBL/GenBank/DDBJ databases">
        <title>Taxonomy of Aspergillus series Nigri: significant species reduction supported by multi-species coalescent approaches.</title>
        <authorList>
            <person name="Bian C."/>
            <person name="Kusuya Y."/>
            <person name="Sklenar F."/>
            <person name="D'hooge E."/>
            <person name="Yaguchi T."/>
            <person name="Takahashi H."/>
            <person name="Hubka V."/>
        </authorList>
    </citation>
    <scope>NUCLEOTIDE SEQUENCE</scope>
    <source>
        <strain evidence="2">IFM 63604</strain>
    </source>
</reference>
<dbReference type="CDD" id="cd18186">
    <property type="entry name" value="BTB_POZ_ZBTB_KLHL-like"/>
    <property type="match status" value="1"/>
</dbReference>
<dbReference type="SMART" id="SM00225">
    <property type="entry name" value="BTB"/>
    <property type="match status" value="1"/>
</dbReference>
<proteinExistence type="predicted"/>
<sequence>MHLFVLLKNMATNLSTLLAILSNIRNGIYSDVEIKCHSSTFKVHRCIICPQSEFFEKALCGEFQEAKTNVVTIHDDPTIVKKMIDYFYRGDYDDSPDKSHLATNPDYESPTTKAPVNIEMYNVADKYAIGPLMALAKKKLEYRLTLAWDNKEFIHIIEKVYGEDSPQNSKLRGTIAKFAVEHLATLIELPRFDEVRSEYPLFSYDFSTSMIQRMARVETKLRITTNLDIEIMENIFSGIVSYCRDVYSIYRERFCLECCRLLDDRKSLRQHDTEKHSKCTDCKMLFASLASARSHRTHYHGGY</sequence>
<evidence type="ECO:0000313" key="2">
    <source>
        <dbReference type="EMBL" id="GLA54751.1"/>
    </source>
</evidence>
<dbReference type="InterPro" id="IPR011333">
    <property type="entry name" value="SKP1/BTB/POZ_sf"/>
</dbReference>
<comment type="caution">
    <text evidence="2">The sequence shown here is derived from an EMBL/GenBank/DDBJ whole genome shotgun (WGS) entry which is preliminary data.</text>
</comment>
<dbReference type="Gene3D" id="3.30.710.10">
    <property type="entry name" value="Potassium Channel Kv1.1, Chain A"/>
    <property type="match status" value="1"/>
</dbReference>
<dbReference type="InterPro" id="IPR000210">
    <property type="entry name" value="BTB/POZ_dom"/>
</dbReference>
<dbReference type="InterPro" id="IPR013087">
    <property type="entry name" value="Znf_C2H2_type"/>
</dbReference>
<organism evidence="2 3">
    <name type="scientific">Aspergillus niger</name>
    <dbReference type="NCBI Taxonomy" id="5061"/>
    <lineage>
        <taxon>Eukaryota</taxon>
        <taxon>Fungi</taxon>
        <taxon>Dikarya</taxon>
        <taxon>Ascomycota</taxon>
        <taxon>Pezizomycotina</taxon>
        <taxon>Eurotiomycetes</taxon>
        <taxon>Eurotiomycetidae</taxon>
        <taxon>Eurotiales</taxon>
        <taxon>Aspergillaceae</taxon>
        <taxon>Aspergillus</taxon>
        <taxon>Aspergillus subgen. Circumdati</taxon>
    </lineage>
</organism>
<dbReference type="AlphaFoldDB" id="A0A9W6ACD6"/>
<accession>A0A9W6ACD6</accession>
<feature type="domain" description="BTB" evidence="1">
    <location>
        <begin position="30"/>
        <end position="96"/>
    </location>
</feature>
<protein>
    <recommendedName>
        <fullName evidence="1">BTB domain-containing protein</fullName>
    </recommendedName>
</protein>
<dbReference type="PROSITE" id="PS00028">
    <property type="entry name" value="ZINC_FINGER_C2H2_1"/>
    <property type="match status" value="1"/>
</dbReference>
<dbReference type="EMBL" id="BRPB01000109">
    <property type="protein sequence ID" value="GLA54751.1"/>
    <property type="molecule type" value="Genomic_DNA"/>
</dbReference>
<dbReference type="Pfam" id="PF00651">
    <property type="entry name" value="BTB"/>
    <property type="match status" value="1"/>
</dbReference>
<dbReference type="PANTHER" id="PTHR47843">
    <property type="entry name" value="BTB DOMAIN-CONTAINING PROTEIN-RELATED"/>
    <property type="match status" value="1"/>
</dbReference>
<dbReference type="PROSITE" id="PS50097">
    <property type="entry name" value="BTB"/>
    <property type="match status" value="1"/>
</dbReference>
<name>A0A9W6ACD6_ASPNG</name>
<dbReference type="PANTHER" id="PTHR47843:SF5">
    <property type="entry name" value="BTB_POZ DOMAIN PROTEIN"/>
    <property type="match status" value="1"/>
</dbReference>
<evidence type="ECO:0000313" key="3">
    <source>
        <dbReference type="Proteomes" id="UP001144191"/>
    </source>
</evidence>
<evidence type="ECO:0000259" key="1">
    <source>
        <dbReference type="PROSITE" id="PS50097"/>
    </source>
</evidence>
<dbReference type="SUPFAM" id="SSF54695">
    <property type="entry name" value="POZ domain"/>
    <property type="match status" value="1"/>
</dbReference>